<evidence type="ECO:0000256" key="1">
    <source>
        <dbReference type="SAM" id="Phobius"/>
    </source>
</evidence>
<dbReference type="Proteomes" id="UP000008544">
    <property type="component" value="Chromosome"/>
</dbReference>
<keyword evidence="1" id="KW-1133">Transmembrane helix</keyword>
<dbReference type="AlphaFoldDB" id="B1I625"/>
<gene>
    <name evidence="2" type="ordered locus">Daud_1913</name>
</gene>
<name>B1I625_DESAP</name>
<proteinExistence type="predicted"/>
<feature type="transmembrane region" description="Helical" evidence="1">
    <location>
        <begin position="23"/>
        <end position="47"/>
    </location>
</feature>
<reference evidence="3" key="1">
    <citation type="submission" date="2007-10" db="EMBL/GenBank/DDBJ databases">
        <title>Complete sequence of chromosome of Desulforudis audaxviator MP104C.</title>
        <authorList>
            <person name="Copeland A."/>
            <person name="Lucas S."/>
            <person name="Lapidus A."/>
            <person name="Barry K."/>
            <person name="Glavina del Rio T."/>
            <person name="Dalin E."/>
            <person name="Tice H."/>
            <person name="Bruce D."/>
            <person name="Pitluck S."/>
            <person name="Lowry S.R."/>
            <person name="Larimer F."/>
            <person name="Land M.L."/>
            <person name="Hauser L."/>
            <person name="Kyrpides N."/>
            <person name="Ivanova N.N."/>
            <person name="Richardson P."/>
        </authorList>
    </citation>
    <scope>NUCLEOTIDE SEQUENCE [LARGE SCALE GENOMIC DNA]</scope>
    <source>
        <strain evidence="3">MP104C</strain>
    </source>
</reference>
<evidence type="ECO:0000313" key="2">
    <source>
        <dbReference type="EMBL" id="ACA60406.1"/>
    </source>
</evidence>
<accession>B1I625</accession>
<keyword evidence="1" id="KW-0812">Transmembrane</keyword>
<protein>
    <submittedName>
        <fullName evidence="2">Uncharacterized protein</fullName>
    </submittedName>
</protein>
<evidence type="ECO:0000313" key="3">
    <source>
        <dbReference type="Proteomes" id="UP000008544"/>
    </source>
</evidence>
<keyword evidence="3" id="KW-1185">Reference proteome</keyword>
<dbReference type="EMBL" id="CP000860">
    <property type="protein sequence ID" value="ACA60406.1"/>
    <property type="molecule type" value="Genomic_DNA"/>
</dbReference>
<dbReference type="STRING" id="477974.Daud_1913"/>
<dbReference type="HOGENOM" id="CLU_2329146_0_0_9"/>
<reference evidence="2 3" key="2">
    <citation type="journal article" date="2008" name="Science">
        <title>Environmental genomics reveals a single-species ecosystem deep within Earth.</title>
        <authorList>
            <person name="Chivian D."/>
            <person name="Brodie E.L."/>
            <person name="Alm E.J."/>
            <person name="Culley D.E."/>
            <person name="Dehal P.S."/>
            <person name="Desantis T.Z."/>
            <person name="Gihring T.M."/>
            <person name="Lapidus A."/>
            <person name="Lin L.H."/>
            <person name="Lowry S.R."/>
            <person name="Moser D.P."/>
            <person name="Richardson P.M."/>
            <person name="Southam G."/>
            <person name="Wanger G."/>
            <person name="Pratt L.M."/>
            <person name="Andersen G.L."/>
            <person name="Hazen T.C."/>
            <person name="Brockman F.J."/>
            <person name="Arkin A.P."/>
            <person name="Onstott T.C."/>
        </authorList>
    </citation>
    <scope>NUCLEOTIDE SEQUENCE [LARGE SCALE GENOMIC DNA]</scope>
    <source>
        <strain evidence="2 3">MP104C</strain>
    </source>
</reference>
<feature type="transmembrane region" description="Helical" evidence="1">
    <location>
        <begin position="53"/>
        <end position="73"/>
    </location>
</feature>
<sequence>MEKETLRCPNCRSTKVTVRGKRILIKGLIMVIGILTALLFFLGYFLSPALVTAALYVWLGGLAVIGVVLLIPAERLEMFYCRNCEFRWLRGQFDGPRS</sequence>
<keyword evidence="1" id="KW-0472">Membrane</keyword>
<dbReference type="KEGG" id="dau:Daud_1913"/>
<dbReference type="RefSeq" id="WP_012302982.1">
    <property type="nucleotide sequence ID" value="NC_010424.1"/>
</dbReference>
<organism evidence="2 3">
    <name type="scientific">Desulforudis audaxviator (strain MP104C)</name>
    <dbReference type="NCBI Taxonomy" id="477974"/>
    <lineage>
        <taxon>Bacteria</taxon>
        <taxon>Bacillati</taxon>
        <taxon>Bacillota</taxon>
        <taxon>Clostridia</taxon>
        <taxon>Thermoanaerobacterales</taxon>
        <taxon>Candidatus Desulforudaceae</taxon>
        <taxon>Candidatus Desulforudis</taxon>
    </lineage>
</organism>